<feature type="region of interest" description="Disordered" evidence="1">
    <location>
        <begin position="240"/>
        <end position="282"/>
    </location>
</feature>
<feature type="region of interest" description="Disordered" evidence="1">
    <location>
        <begin position="314"/>
        <end position="438"/>
    </location>
</feature>
<dbReference type="Gene3D" id="3.40.50.150">
    <property type="entry name" value="Vaccinia Virus protein VP39"/>
    <property type="match status" value="1"/>
</dbReference>
<dbReference type="EMBL" id="BMAR01000028">
    <property type="protein sequence ID" value="GFR49150.1"/>
    <property type="molecule type" value="Genomic_DNA"/>
</dbReference>
<organism evidence="2 3">
    <name type="scientific">Astrephomene gubernaculifera</name>
    <dbReference type="NCBI Taxonomy" id="47775"/>
    <lineage>
        <taxon>Eukaryota</taxon>
        <taxon>Viridiplantae</taxon>
        <taxon>Chlorophyta</taxon>
        <taxon>core chlorophytes</taxon>
        <taxon>Chlorophyceae</taxon>
        <taxon>CS clade</taxon>
        <taxon>Chlamydomonadales</taxon>
        <taxon>Astrephomenaceae</taxon>
        <taxon>Astrephomene</taxon>
    </lineage>
</organism>
<comment type="caution">
    <text evidence="2">The sequence shown here is derived from an EMBL/GenBank/DDBJ whole genome shotgun (WGS) entry which is preliminary data.</text>
</comment>
<feature type="compositionally biased region" description="Basic and acidic residues" evidence="1">
    <location>
        <begin position="314"/>
        <end position="328"/>
    </location>
</feature>
<evidence type="ECO:0008006" key="4">
    <source>
        <dbReference type="Google" id="ProtNLM"/>
    </source>
</evidence>
<evidence type="ECO:0000256" key="1">
    <source>
        <dbReference type="SAM" id="MobiDB-lite"/>
    </source>
</evidence>
<evidence type="ECO:0000313" key="2">
    <source>
        <dbReference type="EMBL" id="GFR49150.1"/>
    </source>
</evidence>
<proteinExistence type="predicted"/>
<dbReference type="InterPro" id="IPR029063">
    <property type="entry name" value="SAM-dependent_MTases_sf"/>
</dbReference>
<dbReference type="Proteomes" id="UP001054857">
    <property type="component" value="Unassembled WGS sequence"/>
</dbReference>
<name>A0AAD3DW20_9CHLO</name>
<dbReference type="AlphaFoldDB" id="A0AAD3DW20"/>
<feature type="compositionally biased region" description="Low complexity" evidence="1">
    <location>
        <begin position="259"/>
        <end position="282"/>
    </location>
</feature>
<feature type="compositionally biased region" description="Low complexity" evidence="1">
    <location>
        <begin position="380"/>
        <end position="408"/>
    </location>
</feature>
<keyword evidence="3" id="KW-1185">Reference proteome</keyword>
<sequence>MASVARDRGGPRVDALYNLMQSYENKLGGGEGIEGLYGSITQASMQKVIECLKHNSALDHRSVFIDIGAGLGRPLLHALVAAGVSTTWGVELDRVKCDKAAAFCEHVIDNLKTKEMLPADTRVPAVICSPIEKIPSLDPATHAYSFWEGVPGSGKQAFGQLFAASRTLRAVAVVQRAMRGQEPAAVMRDLGFGPVLLIASFPVKMSGSGRSFTAYVFTKIAPAAATFLAHAAGLPSLAPVPLPPPSPTAADVMSPPQQPRQQRARPGAAGAPRRAAAKGSAAAGKKAAAVKAAGSSKILEGLIKVASCGAAADEKQQQRQKEEGEEPCKQPQTGSPSKARRPDGQEVAASPTKKPCSSPDVGSRPAACGGSGGDQEASDTPQQQPQLPGTTTTTAAAAARRGGSLQQRLLTSVPEYSRRTKQAAQGKAGKDSPDVPRVVGTRSSQRLAAKLQAAMAESPLDSPVEGR</sequence>
<gene>
    <name evidence="2" type="ORF">Agub_g11168</name>
</gene>
<accession>A0AAD3DW20</accession>
<evidence type="ECO:0000313" key="3">
    <source>
        <dbReference type="Proteomes" id="UP001054857"/>
    </source>
</evidence>
<dbReference type="SUPFAM" id="SSF53335">
    <property type="entry name" value="S-adenosyl-L-methionine-dependent methyltransferases"/>
    <property type="match status" value="1"/>
</dbReference>
<reference evidence="2 3" key="1">
    <citation type="journal article" date="2021" name="Sci. Rep.">
        <title>Genome sequencing of the multicellular alga Astrephomene provides insights into convergent evolution of germ-soma differentiation.</title>
        <authorList>
            <person name="Yamashita S."/>
            <person name="Yamamoto K."/>
            <person name="Matsuzaki R."/>
            <person name="Suzuki S."/>
            <person name="Yamaguchi H."/>
            <person name="Hirooka S."/>
            <person name="Minakuchi Y."/>
            <person name="Miyagishima S."/>
            <person name="Kawachi M."/>
            <person name="Toyoda A."/>
            <person name="Nozaki H."/>
        </authorList>
    </citation>
    <scope>NUCLEOTIDE SEQUENCE [LARGE SCALE GENOMIC DNA]</scope>
    <source>
        <strain evidence="2 3">NIES-4017</strain>
    </source>
</reference>
<protein>
    <recommendedName>
        <fullName evidence="4">DOT1 domain-containing protein</fullName>
    </recommendedName>
</protein>